<dbReference type="OrthoDB" id="3671213at2"/>
<dbReference type="Proteomes" id="UP000255467">
    <property type="component" value="Unassembled WGS sequence"/>
</dbReference>
<feature type="domain" description="Mycothiol-dependent maleylpyruvate isomerase metal-binding" evidence="2">
    <location>
        <begin position="11"/>
        <end position="139"/>
    </location>
</feature>
<dbReference type="PANTHER" id="PTHR40758">
    <property type="entry name" value="CONSERVED PROTEIN"/>
    <property type="match status" value="1"/>
</dbReference>
<keyword evidence="4" id="KW-1185">Reference proteome</keyword>
<reference evidence="3 4" key="1">
    <citation type="submission" date="2018-06" db="EMBL/GenBank/DDBJ databases">
        <authorList>
            <consortium name="Pathogen Informatics"/>
            <person name="Doyle S."/>
        </authorList>
    </citation>
    <scope>NUCLEOTIDE SEQUENCE [LARGE SCALE GENOMIC DNA]</scope>
    <source>
        <strain evidence="3 4">NCTC1934</strain>
    </source>
</reference>
<dbReference type="GO" id="GO:0046872">
    <property type="term" value="F:metal ion binding"/>
    <property type="evidence" value="ECO:0007669"/>
    <property type="project" value="InterPro"/>
</dbReference>
<sequence length="265" mass="29377">MPLDYDRYTMEIITQTDHLRTAIENADLTTSVPTCPEWNLGQLARHVGGGQCWAAAAVQRRVQEPLPEDEFQFRELSAFVDEKSADIDPWLGETSARLSGALAAAGEGLPLWTPVPGVRSSDFYARRFTHEALVHRADATLAVGAEFAVEPDLAADAIDEWLELCSLPDLLEQRPRVRELFGPGRTLHLHATDAPEELEAEWVIDLTGAGITWRRAHERCAVAVRGPLTELLLVIYRRRTPESAAIEVLGDGELFTGWLDRVAFG</sequence>
<dbReference type="InterPro" id="IPR010872">
    <property type="entry name" value="MDMPI_C-term_domain"/>
</dbReference>
<dbReference type="PANTHER" id="PTHR40758:SF1">
    <property type="entry name" value="CONSERVED PROTEIN"/>
    <property type="match status" value="1"/>
</dbReference>
<dbReference type="RefSeq" id="WP_039812812.1">
    <property type="nucleotide sequence ID" value="NZ_UGRY01000004.1"/>
</dbReference>
<organism evidence="3 4">
    <name type="scientific">Nocardia otitidiscaviarum</name>
    <dbReference type="NCBI Taxonomy" id="1823"/>
    <lineage>
        <taxon>Bacteria</taxon>
        <taxon>Bacillati</taxon>
        <taxon>Actinomycetota</taxon>
        <taxon>Actinomycetes</taxon>
        <taxon>Mycobacteriales</taxon>
        <taxon>Nocardiaceae</taxon>
        <taxon>Nocardia</taxon>
    </lineage>
</organism>
<evidence type="ECO:0000259" key="2">
    <source>
        <dbReference type="Pfam" id="PF11716"/>
    </source>
</evidence>
<dbReference type="STRING" id="1406858.GCA_000710895_03532"/>
<dbReference type="Pfam" id="PF07398">
    <property type="entry name" value="MDMPI_C"/>
    <property type="match status" value="1"/>
</dbReference>
<name>A0A379JII0_9NOCA</name>
<dbReference type="Pfam" id="PF11716">
    <property type="entry name" value="MDMPI_N"/>
    <property type="match status" value="1"/>
</dbReference>
<gene>
    <name evidence="3" type="ORF">NCTC1934_05649</name>
</gene>
<feature type="domain" description="MDMPI C-terminal" evidence="1">
    <location>
        <begin position="152"/>
        <end position="254"/>
    </location>
</feature>
<dbReference type="EMBL" id="UGRY01000004">
    <property type="protein sequence ID" value="SUD48318.1"/>
    <property type="molecule type" value="Genomic_DNA"/>
</dbReference>
<dbReference type="AlphaFoldDB" id="A0A379JII0"/>
<proteinExistence type="predicted"/>
<evidence type="ECO:0000313" key="4">
    <source>
        <dbReference type="Proteomes" id="UP000255467"/>
    </source>
</evidence>
<evidence type="ECO:0000313" key="3">
    <source>
        <dbReference type="EMBL" id="SUD48318.1"/>
    </source>
</evidence>
<dbReference type="InterPro" id="IPR017517">
    <property type="entry name" value="Maleyloyr_isom"/>
</dbReference>
<dbReference type="NCBIfam" id="TIGR03083">
    <property type="entry name" value="maleylpyruvate isomerase family mycothiol-dependent enzyme"/>
    <property type="match status" value="1"/>
</dbReference>
<protein>
    <submittedName>
        <fullName evidence="3">Uncharacterized Actinobacterial protein</fullName>
    </submittedName>
</protein>
<evidence type="ECO:0000259" key="1">
    <source>
        <dbReference type="Pfam" id="PF07398"/>
    </source>
</evidence>
<accession>A0A379JII0</accession>
<dbReference type="GO" id="GO:0005886">
    <property type="term" value="C:plasma membrane"/>
    <property type="evidence" value="ECO:0007669"/>
    <property type="project" value="TreeGrafter"/>
</dbReference>
<dbReference type="InterPro" id="IPR024344">
    <property type="entry name" value="MDMPI_metal-binding"/>
</dbReference>